<protein>
    <submittedName>
        <fullName evidence="2">DDE domain-containing protein</fullName>
    </submittedName>
</protein>
<comment type="caution">
    <text evidence="2">The sequence shown here is derived from an EMBL/GenBank/DDBJ whole genome shotgun (WGS) entry which is preliminary data.</text>
</comment>
<dbReference type="AlphaFoldDB" id="A0A7C3KKW3"/>
<dbReference type="Pfam" id="PF13610">
    <property type="entry name" value="DDE_Tnp_IS240"/>
    <property type="match status" value="1"/>
</dbReference>
<dbReference type="EMBL" id="DSRU01000427">
    <property type="protein sequence ID" value="HFN01603.1"/>
    <property type="molecule type" value="Genomic_DNA"/>
</dbReference>
<dbReference type="InterPro" id="IPR032874">
    <property type="entry name" value="DDE_dom"/>
</dbReference>
<organism evidence="2">
    <name type="scientific">Oscillatoriales cyanobacterium SpSt-418</name>
    <dbReference type="NCBI Taxonomy" id="2282169"/>
    <lineage>
        <taxon>Bacteria</taxon>
        <taxon>Bacillati</taxon>
        <taxon>Cyanobacteriota</taxon>
        <taxon>Cyanophyceae</taxon>
        <taxon>Oscillatoriophycideae</taxon>
        <taxon>Oscillatoriales</taxon>
    </lineage>
</organism>
<name>A0A7C3KKW3_9CYAN</name>
<evidence type="ECO:0000313" key="2">
    <source>
        <dbReference type="EMBL" id="HFN01603.1"/>
    </source>
</evidence>
<proteinExistence type="predicted"/>
<feature type="domain" description="DDE" evidence="1">
    <location>
        <begin position="3"/>
        <end position="64"/>
    </location>
</feature>
<sequence length="90" mass="10047">MVALKADETLETEIKLRQAKCLNNIIEQEHRRVKCIVKLVVGFQSFHIARHALQGRAAISVTCQGQVQGVAQKDPVFQVMFIEKIFGVAA</sequence>
<gene>
    <name evidence="2" type="ORF">ENR64_28455</name>
</gene>
<accession>A0A7C3KKW3</accession>
<evidence type="ECO:0000259" key="1">
    <source>
        <dbReference type="Pfam" id="PF13610"/>
    </source>
</evidence>
<reference evidence="2" key="1">
    <citation type="journal article" date="2020" name="mSystems">
        <title>Genome- and Community-Level Interaction Insights into Carbon Utilization and Element Cycling Functions of Hydrothermarchaeota in Hydrothermal Sediment.</title>
        <authorList>
            <person name="Zhou Z."/>
            <person name="Liu Y."/>
            <person name="Xu W."/>
            <person name="Pan J."/>
            <person name="Luo Z.H."/>
            <person name="Li M."/>
        </authorList>
    </citation>
    <scope>NUCLEOTIDE SEQUENCE [LARGE SCALE GENOMIC DNA]</scope>
    <source>
        <strain evidence="2">SpSt-418</strain>
    </source>
</reference>